<keyword evidence="2" id="KW-1185">Reference proteome</keyword>
<evidence type="ECO:0000313" key="1">
    <source>
        <dbReference type="EMBL" id="TGY65156.1"/>
    </source>
</evidence>
<protein>
    <submittedName>
        <fullName evidence="1">Nitrous oxide-stimulated promoter family protein</fullName>
    </submittedName>
</protein>
<gene>
    <name evidence="1" type="ORF">E5336_10195</name>
</gene>
<accession>A0AC61R581</accession>
<proteinExistence type="predicted"/>
<sequence length="108" mass="13028">MKKDKDQKRKDEIRLVGEMIRLYYKHHEGDGQALIDYATLRINKCPFMETKTFCSACKVHCYRKEEREQIRAVMRYAGPRMLLRHPVLVIRHLLVEWKEKREGRLKAV</sequence>
<evidence type="ECO:0000313" key="2">
    <source>
        <dbReference type="Proteomes" id="UP000308836"/>
    </source>
</evidence>
<dbReference type="Proteomes" id="UP000308836">
    <property type="component" value="Unassembled WGS sequence"/>
</dbReference>
<organism evidence="1 2">
    <name type="scientific">Dubosiella muris</name>
    <dbReference type="NCBI Taxonomy" id="3038133"/>
    <lineage>
        <taxon>Bacteria</taxon>
        <taxon>Bacillati</taxon>
        <taxon>Bacillota</taxon>
        <taxon>Erysipelotrichia</taxon>
        <taxon>Erysipelotrichales</taxon>
        <taxon>Erysipelotrichaceae</taxon>
        <taxon>Dubosiella</taxon>
    </lineage>
</organism>
<dbReference type="EMBL" id="SRYG01000022">
    <property type="protein sequence ID" value="TGY65156.1"/>
    <property type="molecule type" value="Genomic_DNA"/>
</dbReference>
<name>A0AC61R581_9FIRM</name>
<reference evidence="1" key="1">
    <citation type="submission" date="2019-04" db="EMBL/GenBank/DDBJ databases">
        <title>Microbes associate with the intestines of laboratory mice.</title>
        <authorList>
            <person name="Navarre W."/>
            <person name="Wong E."/>
            <person name="Huang K."/>
            <person name="Tropini C."/>
            <person name="Ng K."/>
            <person name="Yu B."/>
        </authorList>
    </citation>
    <scope>NUCLEOTIDE SEQUENCE</scope>
    <source>
        <strain evidence="1">NM09_H32</strain>
    </source>
</reference>
<comment type="caution">
    <text evidence="1">The sequence shown here is derived from an EMBL/GenBank/DDBJ whole genome shotgun (WGS) entry which is preliminary data.</text>
</comment>